<evidence type="ECO:0000259" key="10">
    <source>
        <dbReference type="Pfam" id="PF07568"/>
    </source>
</evidence>
<sequence length="613" mass="70692">MHILKYLCLLFYISTLSLNGMELSKTDAHKPLPSDATLYIDKTREVSIENIDTKIFKLIEEDQIGFGYAPDFDVWVKIEITNPYDEKMKKILEYTNPLTTQVLLYDGQTKQLLFTGGTSASSALRSINPAFPIVLKPHEHKVYYLKASSSVTTLIVGLSLWDVDTFYQNESKHQFILALFFGAMGIIILYNLFIYFSVREKVYLYYVVAFAGIIFHHLFYKGLAGLYFFTPEETTSIVKYAAFIVAIPALFLALFTKHMLKTAQYPKLDKFLHLYLPIFLLMTLLSYMFNFNNLRNLFSVILLIILFFITLYAFIKKNRQAKFIMIGWIALMSSGFLMYLSSVGYYDVFHKVPYYVETSLLIETLLFSLILADRLKQLRIDKIASQKQLIAYQAEEENRLTKLVEEKTSKLQIAIKEKDLLLQELNHRVKNSIQTIVSFLRLQVDEIHDTKMQQTLMQIENRIISISHLYSLLYAKGDISYINAYEYFSLLIENIQNTLHQENIKIELTTTITLHSEVSIYCGFIVNEAVTNALQHAFEPTQKGLISVDLVKKEKHYLLTIKDNGKGFDTSRGYDSLGLVIIESLASYQLKGTLEIDATDGTDITITWKDRDE</sequence>
<evidence type="ECO:0000259" key="9">
    <source>
        <dbReference type="Pfam" id="PF02518"/>
    </source>
</evidence>
<evidence type="ECO:0000256" key="8">
    <source>
        <dbReference type="SAM" id="Phobius"/>
    </source>
</evidence>
<dbReference type="InterPro" id="IPR011495">
    <property type="entry name" value="Sig_transdc_His_kin_sub2_dim/P"/>
</dbReference>
<dbReference type="Gene3D" id="2.60.40.2380">
    <property type="match status" value="1"/>
</dbReference>
<evidence type="ECO:0000259" key="11">
    <source>
        <dbReference type="Pfam" id="PF07695"/>
    </source>
</evidence>
<evidence type="ECO:0000313" key="13">
    <source>
        <dbReference type="EMBL" id="CAA6813104.1"/>
    </source>
</evidence>
<dbReference type="InterPro" id="IPR036890">
    <property type="entry name" value="HATPase_C_sf"/>
</dbReference>
<dbReference type="Pfam" id="PF07695">
    <property type="entry name" value="7TMR-DISM_7TM"/>
    <property type="match status" value="1"/>
</dbReference>
<keyword evidence="5" id="KW-0547">Nucleotide-binding</keyword>
<evidence type="ECO:0000256" key="5">
    <source>
        <dbReference type="ARBA" id="ARBA00022741"/>
    </source>
</evidence>
<feature type="domain" description="7TM-DISM receptor extracellular" evidence="12">
    <location>
        <begin position="36"/>
        <end position="162"/>
    </location>
</feature>
<keyword evidence="8" id="KW-0472">Membrane</keyword>
<feature type="transmembrane region" description="Helical" evidence="8">
    <location>
        <begin position="175"/>
        <end position="196"/>
    </location>
</feature>
<evidence type="ECO:0000256" key="7">
    <source>
        <dbReference type="ARBA" id="ARBA00022840"/>
    </source>
</evidence>
<feature type="transmembrane region" description="Helical" evidence="8">
    <location>
        <begin position="352"/>
        <end position="372"/>
    </location>
</feature>
<dbReference type="Pfam" id="PF07696">
    <property type="entry name" value="7TMR-DISMED2"/>
    <property type="match status" value="1"/>
</dbReference>
<feature type="transmembrane region" description="Helical" evidence="8">
    <location>
        <begin position="240"/>
        <end position="260"/>
    </location>
</feature>
<evidence type="ECO:0000259" key="12">
    <source>
        <dbReference type="Pfam" id="PF07696"/>
    </source>
</evidence>
<feature type="domain" description="Histidine kinase/HSP90-like ATPase" evidence="9">
    <location>
        <begin position="525"/>
        <end position="610"/>
    </location>
</feature>
<evidence type="ECO:0000256" key="3">
    <source>
        <dbReference type="ARBA" id="ARBA00022553"/>
    </source>
</evidence>
<feature type="transmembrane region" description="Helical" evidence="8">
    <location>
        <begin position="327"/>
        <end position="346"/>
    </location>
</feature>
<dbReference type="Pfam" id="PF02518">
    <property type="entry name" value="HATPase_c"/>
    <property type="match status" value="1"/>
</dbReference>
<evidence type="ECO:0000256" key="2">
    <source>
        <dbReference type="ARBA" id="ARBA00012438"/>
    </source>
</evidence>
<dbReference type="EC" id="2.7.13.3" evidence="2"/>
<dbReference type="EMBL" id="CACVAS010000058">
    <property type="protein sequence ID" value="CAA6813104.1"/>
    <property type="molecule type" value="Genomic_DNA"/>
</dbReference>
<accession>A0A6S6TDI2</accession>
<name>A0A6S6TDI2_9BACT</name>
<dbReference type="PANTHER" id="PTHR41523:SF8">
    <property type="entry name" value="ETHYLENE RESPONSE SENSOR PROTEIN"/>
    <property type="match status" value="1"/>
</dbReference>
<dbReference type="Pfam" id="PF07568">
    <property type="entry name" value="HisKA_2"/>
    <property type="match status" value="1"/>
</dbReference>
<keyword evidence="7" id="KW-0067">ATP-binding</keyword>
<feature type="domain" description="Signal transduction histidine kinase subgroup 2 dimerisation and phosphoacceptor" evidence="10">
    <location>
        <begin position="424"/>
        <end position="497"/>
    </location>
</feature>
<dbReference type="AlphaFoldDB" id="A0A6S6TDI2"/>
<keyword evidence="6 13" id="KW-0418">Kinase</keyword>
<feature type="transmembrane region" description="Helical" evidence="8">
    <location>
        <begin position="203"/>
        <end position="220"/>
    </location>
</feature>
<organism evidence="13">
    <name type="scientific">uncultured Sulfurovum sp</name>
    <dbReference type="NCBI Taxonomy" id="269237"/>
    <lineage>
        <taxon>Bacteria</taxon>
        <taxon>Pseudomonadati</taxon>
        <taxon>Campylobacterota</taxon>
        <taxon>Epsilonproteobacteria</taxon>
        <taxon>Campylobacterales</taxon>
        <taxon>Sulfurovaceae</taxon>
        <taxon>Sulfurovum</taxon>
        <taxon>environmental samples</taxon>
    </lineage>
</organism>
<proteinExistence type="predicted"/>
<evidence type="ECO:0000256" key="1">
    <source>
        <dbReference type="ARBA" id="ARBA00000085"/>
    </source>
</evidence>
<keyword evidence="8" id="KW-0812">Transmembrane</keyword>
<keyword evidence="3" id="KW-0597">Phosphoprotein</keyword>
<dbReference type="InterPro" id="IPR003594">
    <property type="entry name" value="HATPase_dom"/>
</dbReference>
<dbReference type="GO" id="GO:0004673">
    <property type="term" value="F:protein histidine kinase activity"/>
    <property type="evidence" value="ECO:0007669"/>
    <property type="project" value="UniProtKB-EC"/>
</dbReference>
<gene>
    <name evidence="13" type="ORF">HELGO_WM361</name>
</gene>
<evidence type="ECO:0000256" key="6">
    <source>
        <dbReference type="ARBA" id="ARBA00022777"/>
    </source>
</evidence>
<feature type="domain" description="7TM-DISM receptor extracellular" evidence="11">
    <location>
        <begin position="174"/>
        <end position="374"/>
    </location>
</feature>
<dbReference type="SUPFAM" id="SSF55874">
    <property type="entry name" value="ATPase domain of HSP90 chaperone/DNA topoisomerase II/histidine kinase"/>
    <property type="match status" value="1"/>
</dbReference>
<dbReference type="Gene3D" id="3.30.565.10">
    <property type="entry name" value="Histidine kinase-like ATPase, C-terminal domain"/>
    <property type="match status" value="1"/>
</dbReference>
<keyword evidence="8" id="KW-1133">Transmembrane helix</keyword>
<dbReference type="InterPro" id="IPR011623">
    <property type="entry name" value="7TMR_DISM_rcpt_extracell_dom1"/>
</dbReference>
<feature type="transmembrane region" description="Helical" evidence="8">
    <location>
        <begin position="297"/>
        <end position="315"/>
    </location>
</feature>
<dbReference type="InterPro" id="IPR011622">
    <property type="entry name" value="7TMR_DISM_rcpt_extracell_dom2"/>
</dbReference>
<protein>
    <recommendedName>
        <fullName evidence="2">histidine kinase</fullName>
        <ecNumber evidence="2">2.7.13.3</ecNumber>
    </recommendedName>
</protein>
<feature type="transmembrane region" description="Helical" evidence="8">
    <location>
        <begin position="272"/>
        <end position="291"/>
    </location>
</feature>
<evidence type="ECO:0000256" key="4">
    <source>
        <dbReference type="ARBA" id="ARBA00022679"/>
    </source>
</evidence>
<dbReference type="GO" id="GO:0005524">
    <property type="term" value="F:ATP binding"/>
    <property type="evidence" value="ECO:0007669"/>
    <property type="project" value="UniProtKB-KW"/>
</dbReference>
<comment type="catalytic activity">
    <reaction evidence="1">
        <text>ATP + protein L-histidine = ADP + protein N-phospho-L-histidine.</text>
        <dbReference type="EC" id="2.7.13.3"/>
    </reaction>
</comment>
<dbReference type="PANTHER" id="PTHR41523">
    <property type="entry name" value="TWO-COMPONENT SYSTEM SENSOR PROTEIN"/>
    <property type="match status" value="1"/>
</dbReference>
<keyword evidence="4" id="KW-0808">Transferase</keyword>
<reference evidence="13" key="1">
    <citation type="submission" date="2020-01" db="EMBL/GenBank/DDBJ databases">
        <authorList>
            <person name="Meier V. D."/>
            <person name="Meier V D."/>
        </authorList>
    </citation>
    <scope>NUCLEOTIDE SEQUENCE</scope>
    <source>
        <strain evidence="13">HLG_WM_MAG_01</strain>
    </source>
</reference>